<dbReference type="AlphaFoldDB" id="A0A231VI96"/>
<evidence type="ECO:0000313" key="2">
    <source>
        <dbReference type="Proteomes" id="UP000215301"/>
    </source>
</evidence>
<comment type="caution">
    <text evidence="1">The sequence shown here is derived from an EMBL/GenBank/DDBJ whole genome shotgun (WGS) entry which is preliminary data.</text>
</comment>
<proteinExistence type="predicted"/>
<dbReference type="EMBL" id="NKHD01000019">
    <property type="protein sequence ID" value="OXT07857.1"/>
    <property type="molecule type" value="Genomic_DNA"/>
</dbReference>
<name>A0A231VI96_THETR</name>
<protein>
    <recommendedName>
        <fullName evidence="3">DUF3189 domain-containing protein</fullName>
    </recommendedName>
</protein>
<evidence type="ECO:0008006" key="3">
    <source>
        <dbReference type="Google" id="ProtNLM"/>
    </source>
</evidence>
<sequence>MIVAYICYGSAHSSIVAASIHVGLLPSDRIPTFDEILSMPHYDLTDDNQIGIPFYMGIDEYDNDVYAIGAKSGRKIMMKAVRSFLKESGIGENEIMLIDTLPAIGLLTKVGGMTSRRFKIISVGRPFTVYGIIKKYNNFLDIVNKVKSSLKELD</sequence>
<dbReference type="RefSeq" id="WP_094044925.1">
    <property type="nucleotide sequence ID" value="NZ_NKHD01000019.1"/>
</dbReference>
<accession>A0A231VI96</accession>
<dbReference type="Pfam" id="PF11385">
    <property type="entry name" value="DUF3189"/>
    <property type="match status" value="1"/>
</dbReference>
<dbReference type="InterPro" id="IPR021525">
    <property type="entry name" value="DUF3189"/>
</dbReference>
<gene>
    <name evidence="1" type="ORF">CE561_06390</name>
</gene>
<reference evidence="1 2" key="1">
    <citation type="submission" date="2017-06" db="EMBL/GenBank/DDBJ databases">
        <title>Isolation and characterization of a thermophilic and butanogenic Thermoanaerobacterium thermosaccharolyticum M5 capable of efficient degradation of hemicellulose.</title>
        <authorList>
            <person name="Xin F."/>
            <person name="Jiang Y."/>
        </authorList>
    </citation>
    <scope>NUCLEOTIDE SEQUENCE [LARGE SCALE GENOMIC DNA]</scope>
    <source>
        <strain evidence="1 2">M5</strain>
    </source>
</reference>
<dbReference type="Proteomes" id="UP000215301">
    <property type="component" value="Unassembled WGS sequence"/>
</dbReference>
<evidence type="ECO:0000313" key="1">
    <source>
        <dbReference type="EMBL" id="OXT07857.1"/>
    </source>
</evidence>
<organism evidence="1 2">
    <name type="scientific">Thermoanaerobacterium thermosaccharolyticum</name>
    <name type="common">Clostridium thermosaccharolyticum</name>
    <dbReference type="NCBI Taxonomy" id="1517"/>
    <lineage>
        <taxon>Bacteria</taxon>
        <taxon>Bacillati</taxon>
        <taxon>Bacillota</taxon>
        <taxon>Clostridia</taxon>
        <taxon>Thermoanaerobacterales</taxon>
        <taxon>Thermoanaerobacteraceae</taxon>
        <taxon>Thermoanaerobacterium</taxon>
    </lineage>
</organism>